<dbReference type="SUPFAM" id="SSF56219">
    <property type="entry name" value="DNase I-like"/>
    <property type="match status" value="1"/>
</dbReference>
<evidence type="ECO:0000313" key="2">
    <source>
        <dbReference type="Proteomes" id="UP000472270"/>
    </source>
</evidence>
<dbReference type="Gene3D" id="3.60.10.10">
    <property type="entry name" value="Endonuclease/exonuclease/phosphatase"/>
    <property type="match status" value="1"/>
</dbReference>
<accession>A0A673I8I2</accession>
<dbReference type="AlphaFoldDB" id="A0A673I8I2"/>
<sequence length="102" mass="11614">MDVKVQLKEKKVLRHLKNNQANIVSIQESHMKGKEAEKFKVGWVGHVFHNSYSSKCNGVIILIHKNINFVLLKQKKDSEGRILCLEAMVEGMVPNTNGTQQE</sequence>
<dbReference type="InterPro" id="IPR036691">
    <property type="entry name" value="Endo/exonu/phosph_ase_sf"/>
</dbReference>
<proteinExistence type="predicted"/>
<name>A0A673I8I2_9TELE</name>
<protein>
    <recommendedName>
        <fullName evidence="3">Endonuclease/exonuclease/phosphatase domain-containing protein</fullName>
    </recommendedName>
</protein>
<keyword evidence="2" id="KW-1185">Reference proteome</keyword>
<evidence type="ECO:0008006" key="3">
    <source>
        <dbReference type="Google" id="ProtNLM"/>
    </source>
</evidence>
<evidence type="ECO:0000313" key="1">
    <source>
        <dbReference type="Ensembl" id="ENSSRHP00000035097.1"/>
    </source>
</evidence>
<reference evidence="1" key="1">
    <citation type="submission" date="2025-08" db="UniProtKB">
        <authorList>
            <consortium name="Ensembl"/>
        </authorList>
    </citation>
    <scope>IDENTIFICATION</scope>
</reference>
<dbReference type="Proteomes" id="UP000472270">
    <property type="component" value="Unassembled WGS sequence"/>
</dbReference>
<dbReference type="Ensembl" id="ENSSRHT00000036126.1">
    <property type="protein sequence ID" value="ENSSRHP00000035097.1"/>
    <property type="gene ID" value="ENSSRHG00000018038.1"/>
</dbReference>
<reference evidence="1" key="2">
    <citation type="submission" date="2025-09" db="UniProtKB">
        <authorList>
            <consortium name="Ensembl"/>
        </authorList>
    </citation>
    <scope>IDENTIFICATION</scope>
</reference>
<organism evidence="1 2">
    <name type="scientific">Sinocyclocheilus rhinocerous</name>
    <dbReference type="NCBI Taxonomy" id="307959"/>
    <lineage>
        <taxon>Eukaryota</taxon>
        <taxon>Metazoa</taxon>
        <taxon>Chordata</taxon>
        <taxon>Craniata</taxon>
        <taxon>Vertebrata</taxon>
        <taxon>Euteleostomi</taxon>
        <taxon>Actinopterygii</taxon>
        <taxon>Neopterygii</taxon>
        <taxon>Teleostei</taxon>
        <taxon>Ostariophysi</taxon>
        <taxon>Cypriniformes</taxon>
        <taxon>Cyprinidae</taxon>
        <taxon>Cyprininae</taxon>
        <taxon>Sinocyclocheilus</taxon>
    </lineage>
</organism>